<dbReference type="InterPro" id="IPR018095">
    <property type="entry name" value="Thymidylate_kin_CS"/>
</dbReference>
<evidence type="ECO:0000256" key="6">
    <source>
        <dbReference type="ARBA" id="ARBA00022741"/>
    </source>
</evidence>
<evidence type="ECO:0000256" key="9">
    <source>
        <dbReference type="ARBA" id="ARBA00029962"/>
    </source>
</evidence>
<dbReference type="InterPro" id="IPR018094">
    <property type="entry name" value="Thymidylate_kinase"/>
</dbReference>
<feature type="binding site" evidence="12">
    <location>
        <begin position="10"/>
        <end position="17"/>
    </location>
    <ligand>
        <name>ATP</name>
        <dbReference type="ChEBI" id="CHEBI:30616"/>
    </ligand>
</feature>
<dbReference type="InterPro" id="IPR027417">
    <property type="entry name" value="P-loop_NTPase"/>
</dbReference>
<dbReference type="PROSITE" id="PS01331">
    <property type="entry name" value="THYMIDYLATE_KINASE"/>
    <property type="match status" value="1"/>
</dbReference>
<dbReference type="RefSeq" id="WP_068550727.1">
    <property type="nucleotide sequence ID" value="NZ_AP013035.1"/>
</dbReference>
<dbReference type="CDD" id="cd01672">
    <property type="entry name" value="TMPK"/>
    <property type="match status" value="1"/>
</dbReference>
<evidence type="ECO:0000259" key="13">
    <source>
        <dbReference type="Pfam" id="PF02223"/>
    </source>
</evidence>
<evidence type="ECO:0000256" key="10">
    <source>
        <dbReference type="ARBA" id="ARBA00048743"/>
    </source>
</evidence>
<dbReference type="PANTHER" id="PTHR10344:SF4">
    <property type="entry name" value="UMP-CMP KINASE 2, MITOCHONDRIAL"/>
    <property type="match status" value="1"/>
</dbReference>
<evidence type="ECO:0000256" key="8">
    <source>
        <dbReference type="ARBA" id="ARBA00022840"/>
    </source>
</evidence>
<dbReference type="GO" id="GO:0005829">
    <property type="term" value="C:cytosol"/>
    <property type="evidence" value="ECO:0007669"/>
    <property type="project" value="TreeGrafter"/>
</dbReference>
<evidence type="ECO:0000256" key="1">
    <source>
        <dbReference type="ARBA" id="ARBA00009776"/>
    </source>
</evidence>
<evidence type="ECO:0000256" key="7">
    <source>
        <dbReference type="ARBA" id="ARBA00022777"/>
    </source>
</evidence>
<keyword evidence="4 12" id="KW-0808">Transferase</keyword>
<dbReference type="GO" id="GO:0005524">
    <property type="term" value="F:ATP binding"/>
    <property type="evidence" value="ECO:0007669"/>
    <property type="project" value="UniProtKB-UniRule"/>
</dbReference>
<dbReference type="OrthoDB" id="9774907at2"/>
<evidence type="ECO:0000256" key="4">
    <source>
        <dbReference type="ARBA" id="ARBA00022679"/>
    </source>
</evidence>
<organism evidence="14 15">
    <name type="scientific">Thermosulfidibacter takaii (strain DSM 17441 / JCM 13301 / NBRC 103674 / ABI70S6)</name>
    <dbReference type="NCBI Taxonomy" id="1298851"/>
    <lineage>
        <taxon>Bacteria</taxon>
        <taxon>Pseudomonadati</taxon>
        <taxon>Thermosulfidibacterota</taxon>
        <taxon>Thermosulfidibacteria</taxon>
        <taxon>Thermosulfidibacterales</taxon>
        <taxon>Thermosulfidibacteraceae</taxon>
    </lineage>
</organism>
<dbReference type="GO" id="GO:0006235">
    <property type="term" value="P:dTTP biosynthetic process"/>
    <property type="evidence" value="ECO:0007669"/>
    <property type="project" value="UniProtKB-UniRule"/>
</dbReference>
<comment type="catalytic activity">
    <reaction evidence="10 12">
        <text>dTMP + ATP = dTDP + ADP</text>
        <dbReference type="Rhea" id="RHEA:13517"/>
        <dbReference type="ChEBI" id="CHEBI:30616"/>
        <dbReference type="ChEBI" id="CHEBI:58369"/>
        <dbReference type="ChEBI" id="CHEBI:63528"/>
        <dbReference type="ChEBI" id="CHEBI:456216"/>
        <dbReference type="EC" id="2.7.4.9"/>
    </reaction>
</comment>
<dbReference type="SUPFAM" id="SSF52540">
    <property type="entry name" value="P-loop containing nucleoside triphosphate hydrolases"/>
    <property type="match status" value="1"/>
</dbReference>
<sequence>MKSLYIAFEGVEGCGKSTLCQLTHKWLREMGIAVIVTQEPGGTSIGNQLRKILLHKNVDPYCELFLYLADRAQHTKEVIIPSLQRGKTILSDRCYLSTLAYQGYARELMDLEELVNLNNKATYGIFPDIIFLLDIDPAISLSRIQNKDRIEQEGLEFHRKVREGYLKLSEKITNVVVLNAEKTSEELLTHVKEVLQNHLS</sequence>
<evidence type="ECO:0000313" key="15">
    <source>
        <dbReference type="Proteomes" id="UP000063234"/>
    </source>
</evidence>
<keyword evidence="7 12" id="KW-0418">Kinase</keyword>
<dbReference type="KEGG" id="ttk:TST_1783"/>
<evidence type="ECO:0000256" key="3">
    <source>
        <dbReference type="ARBA" id="ARBA00017144"/>
    </source>
</evidence>
<dbReference type="EMBL" id="AP013035">
    <property type="protein sequence ID" value="BAT72567.1"/>
    <property type="molecule type" value="Genomic_DNA"/>
</dbReference>
<dbReference type="FunFam" id="3.40.50.300:FF:000225">
    <property type="entry name" value="Thymidylate kinase"/>
    <property type="match status" value="1"/>
</dbReference>
<evidence type="ECO:0000313" key="14">
    <source>
        <dbReference type="EMBL" id="BAT72567.1"/>
    </source>
</evidence>
<dbReference type="Proteomes" id="UP000063234">
    <property type="component" value="Chromosome"/>
</dbReference>
<feature type="domain" description="Thymidylate kinase-like" evidence="13">
    <location>
        <begin position="8"/>
        <end position="188"/>
    </location>
</feature>
<keyword evidence="15" id="KW-1185">Reference proteome</keyword>
<dbReference type="AlphaFoldDB" id="A0A0S3QW69"/>
<gene>
    <name evidence="12 14" type="primary">tmk</name>
    <name evidence="14" type="ORF">TST_1783</name>
</gene>
<evidence type="ECO:0000256" key="12">
    <source>
        <dbReference type="HAMAP-Rule" id="MF_00165"/>
    </source>
</evidence>
<dbReference type="NCBIfam" id="TIGR00041">
    <property type="entry name" value="DTMP_kinase"/>
    <property type="match status" value="1"/>
</dbReference>
<reference evidence="15" key="1">
    <citation type="journal article" date="2018" name="Science">
        <title>A primordial and reversible TCA cycle in a facultatively chemolithoautotrophic thermophile.</title>
        <authorList>
            <person name="Nunoura T."/>
            <person name="Chikaraishi Y."/>
            <person name="Izaki R."/>
            <person name="Suwa T."/>
            <person name="Sato T."/>
            <person name="Harada T."/>
            <person name="Mori K."/>
            <person name="Kato Y."/>
            <person name="Miyazaki M."/>
            <person name="Shimamura S."/>
            <person name="Yanagawa K."/>
            <person name="Shuto A."/>
            <person name="Ohkouchi N."/>
            <person name="Fujita N."/>
            <person name="Takaki Y."/>
            <person name="Atomi H."/>
            <person name="Takai K."/>
        </authorList>
    </citation>
    <scope>NUCLEOTIDE SEQUENCE [LARGE SCALE GENOMIC DNA]</scope>
    <source>
        <strain evidence="15">DSM 17441 / JCM 13301 / NBRC 103674 / ABI70S6</strain>
    </source>
</reference>
<dbReference type="PANTHER" id="PTHR10344">
    <property type="entry name" value="THYMIDYLATE KINASE"/>
    <property type="match status" value="1"/>
</dbReference>
<proteinExistence type="inferred from homology"/>
<accession>A0A0S3QW69</accession>
<evidence type="ECO:0000256" key="5">
    <source>
        <dbReference type="ARBA" id="ARBA00022727"/>
    </source>
</evidence>
<keyword evidence="8 12" id="KW-0067">ATP-binding</keyword>
<keyword evidence="5 12" id="KW-0545">Nucleotide biosynthesis</keyword>
<protein>
    <recommendedName>
        <fullName evidence="3 12">Thymidylate kinase</fullName>
        <ecNumber evidence="2 12">2.7.4.9</ecNumber>
    </recommendedName>
    <alternativeName>
        <fullName evidence="9 12">dTMP kinase</fullName>
    </alternativeName>
</protein>
<dbReference type="Gene3D" id="3.40.50.300">
    <property type="entry name" value="P-loop containing nucleotide triphosphate hydrolases"/>
    <property type="match status" value="1"/>
</dbReference>
<name>A0A0S3QW69_THET7</name>
<evidence type="ECO:0000256" key="11">
    <source>
        <dbReference type="ARBA" id="ARBA00057735"/>
    </source>
</evidence>
<dbReference type="GO" id="GO:0004798">
    <property type="term" value="F:dTMP kinase activity"/>
    <property type="evidence" value="ECO:0007669"/>
    <property type="project" value="UniProtKB-UniRule"/>
</dbReference>
<dbReference type="STRING" id="1298851.TST_1783"/>
<comment type="similarity">
    <text evidence="1 12">Belongs to the thymidylate kinase family.</text>
</comment>
<dbReference type="EC" id="2.7.4.9" evidence="2 12"/>
<keyword evidence="6 12" id="KW-0547">Nucleotide-binding</keyword>
<evidence type="ECO:0000256" key="2">
    <source>
        <dbReference type="ARBA" id="ARBA00012980"/>
    </source>
</evidence>
<dbReference type="GO" id="GO:0006227">
    <property type="term" value="P:dUDP biosynthetic process"/>
    <property type="evidence" value="ECO:0007669"/>
    <property type="project" value="TreeGrafter"/>
</dbReference>
<dbReference type="GO" id="GO:0006233">
    <property type="term" value="P:dTDP biosynthetic process"/>
    <property type="evidence" value="ECO:0007669"/>
    <property type="project" value="InterPro"/>
</dbReference>
<dbReference type="InterPro" id="IPR039430">
    <property type="entry name" value="Thymidylate_kin-like_dom"/>
</dbReference>
<dbReference type="PATRIC" id="fig|1298851.3.peg.1862"/>
<comment type="function">
    <text evidence="11 12">Phosphorylation of dTMP to form dTDP in both de novo and salvage pathways of dTTP synthesis.</text>
</comment>
<dbReference type="Pfam" id="PF02223">
    <property type="entry name" value="Thymidylate_kin"/>
    <property type="match status" value="1"/>
</dbReference>
<dbReference type="HAMAP" id="MF_00165">
    <property type="entry name" value="Thymidylate_kinase"/>
    <property type="match status" value="1"/>
</dbReference>